<dbReference type="AlphaFoldDB" id="A0A4R5ETX6"/>
<keyword evidence="3" id="KW-0862">Zinc</keyword>
<dbReference type="Pfam" id="PF04828">
    <property type="entry name" value="GFA"/>
    <property type="match status" value="1"/>
</dbReference>
<evidence type="ECO:0000256" key="2">
    <source>
        <dbReference type="ARBA" id="ARBA00022723"/>
    </source>
</evidence>
<accession>A0A4R5ETX6</accession>
<dbReference type="GO" id="GO:0046872">
    <property type="term" value="F:metal ion binding"/>
    <property type="evidence" value="ECO:0007669"/>
    <property type="project" value="UniProtKB-KW"/>
</dbReference>
<dbReference type="InterPro" id="IPR011057">
    <property type="entry name" value="Mss4-like_sf"/>
</dbReference>
<evidence type="ECO:0000256" key="1">
    <source>
        <dbReference type="ARBA" id="ARBA00005495"/>
    </source>
</evidence>
<dbReference type="Proteomes" id="UP000294662">
    <property type="component" value="Unassembled WGS sequence"/>
</dbReference>
<keyword evidence="2" id="KW-0479">Metal-binding</keyword>
<reference evidence="6 7" key="1">
    <citation type="submission" date="2019-03" db="EMBL/GenBank/DDBJ databases">
        <authorList>
            <person name="Zhang S."/>
        </authorList>
    </citation>
    <scope>NUCLEOTIDE SEQUENCE [LARGE SCALE GENOMIC DNA]</scope>
    <source>
        <strain evidence="6 7">S4J41</strain>
    </source>
</reference>
<evidence type="ECO:0000259" key="5">
    <source>
        <dbReference type="PROSITE" id="PS51891"/>
    </source>
</evidence>
<dbReference type="PROSITE" id="PS51891">
    <property type="entry name" value="CENP_V_GFA"/>
    <property type="match status" value="1"/>
</dbReference>
<sequence>MPLKLEGSCRCGAVHFTVESHTPVPYQRCYCSICRKTDGGGGFAINLGAEAKTLSVQGRDAIGIFHAEITRDGICRTSSAERHFCTRCGSALWLFDPGWPDLVHPFASAVDTELPRAPERVHIFVAEKPLWVPLPDGADDTHFAGYPELSLADWHKTHGLWVD</sequence>
<dbReference type="RefSeq" id="WP_132828693.1">
    <property type="nucleotide sequence ID" value="NZ_SMFP01000005.1"/>
</dbReference>
<dbReference type="InterPro" id="IPR006913">
    <property type="entry name" value="CENP-V/GFA"/>
</dbReference>
<evidence type="ECO:0000256" key="4">
    <source>
        <dbReference type="ARBA" id="ARBA00023239"/>
    </source>
</evidence>
<name>A0A4R5ETX6_9RHOB</name>
<comment type="similarity">
    <text evidence="1">Belongs to the Gfa family.</text>
</comment>
<feature type="domain" description="CENP-V/GFA" evidence="5">
    <location>
        <begin position="5"/>
        <end position="155"/>
    </location>
</feature>
<evidence type="ECO:0000313" key="7">
    <source>
        <dbReference type="Proteomes" id="UP000294662"/>
    </source>
</evidence>
<protein>
    <submittedName>
        <fullName evidence="6">GFA family protein</fullName>
    </submittedName>
</protein>
<dbReference type="GO" id="GO:0016846">
    <property type="term" value="F:carbon-sulfur lyase activity"/>
    <property type="evidence" value="ECO:0007669"/>
    <property type="project" value="InterPro"/>
</dbReference>
<dbReference type="Gene3D" id="3.90.1590.10">
    <property type="entry name" value="glutathione-dependent formaldehyde- activating enzyme (gfa)"/>
    <property type="match status" value="1"/>
</dbReference>
<dbReference type="PANTHER" id="PTHR33337">
    <property type="entry name" value="GFA DOMAIN-CONTAINING PROTEIN"/>
    <property type="match status" value="1"/>
</dbReference>
<gene>
    <name evidence="6" type="ORF">E1B25_09385</name>
</gene>
<dbReference type="PANTHER" id="PTHR33337:SF44">
    <property type="entry name" value="DUF636 DOMAIN PROTEIN (AFU_ORTHOLOGUE AFUA_1G09754)"/>
    <property type="match status" value="1"/>
</dbReference>
<dbReference type="SUPFAM" id="SSF51316">
    <property type="entry name" value="Mss4-like"/>
    <property type="match status" value="1"/>
</dbReference>
<keyword evidence="7" id="KW-1185">Reference proteome</keyword>
<organism evidence="6 7">
    <name type="scientific">Antarcticimicrobium sediminis</name>
    <dbReference type="NCBI Taxonomy" id="2546227"/>
    <lineage>
        <taxon>Bacteria</taxon>
        <taxon>Pseudomonadati</taxon>
        <taxon>Pseudomonadota</taxon>
        <taxon>Alphaproteobacteria</taxon>
        <taxon>Rhodobacterales</taxon>
        <taxon>Paracoccaceae</taxon>
        <taxon>Antarcticimicrobium</taxon>
    </lineage>
</organism>
<proteinExistence type="inferred from homology"/>
<evidence type="ECO:0000313" key="6">
    <source>
        <dbReference type="EMBL" id="TDE38328.1"/>
    </source>
</evidence>
<dbReference type="EMBL" id="SMFP01000005">
    <property type="protein sequence ID" value="TDE38328.1"/>
    <property type="molecule type" value="Genomic_DNA"/>
</dbReference>
<keyword evidence="4" id="KW-0456">Lyase</keyword>
<comment type="caution">
    <text evidence="6">The sequence shown here is derived from an EMBL/GenBank/DDBJ whole genome shotgun (WGS) entry which is preliminary data.</text>
</comment>
<dbReference type="OrthoDB" id="9807246at2"/>
<evidence type="ECO:0000256" key="3">
    <source>
        <dbReference type="ARBA" id="ARBA00022833"/>
    </source>
</evidence>